<sequence length="172" mass="18254">MRWEALFTDLEGQMAAAHDDDWRAEVAERTRGERTGIDLPSRIAAAQGASLSIVLSDGTVLAGVVTDSAHAWLLLVDAGGREHLVPMAAVASVDGLSGAAHHVTEVERRLGISHALRALSRDRARVQVRTRGSETHGVIAAVFGDHIDLVTDAPHRHRVAVPTAAIIEVASS</sequence>
<evidence type="ECO:0000313" key="1">
    <source>
        <dbReference type="EMBL" id="MDN4481032.1"/>
    </source>
</evidence>
<evidence type="ECO:0008006" key="3">
    <source>
        <dbReference type="Google" id="ProtNLM"/>
    </source>
</evidence>
<dbReference type="EMBL" id="JAUHQA010000001">
    <property type="protein sequence ID" value="MDN4481032.1"/>
    <property type="molecule type" value="Genomic_DNA"/>
</dbReference>
<accession>A0ABT8GHW7</accession>
<proteinExistence type="predicted"/>
<comment type="caution">
    <text evidence="1">The sequence shown here is derived from an EMBL/GenBank/DDBJ whole genome shotgun (WGS) entry which is preliminary data.</text>
</comment>
<evidence type="ECO:0000313" key="2">
    <source>
        <dbReference type="Proteomes" id="UP001172708"/>
    </source>
</evidence>
<dbReference type="RefSeq" id="WP_301142533.1">
    <property type="nucleotide sequence ID" value="NZ_JAUHQA010000001.1"/>
</dbReference>
<gene>
    <name evidence="1" type="ORF">QQX02_08875</name>
</gene>
<dbReference type="Proteomes" id="UP001172708">
    <property type="component" value="Unassembled WGS sequence"/>
</dbReference>
<protein>
    <recommendedName>
        <fullName evidence="3">Ribosome maturation factor RimP</fullName>
    </recommendedName>
</protein>
<reference evidence="1" key="1">
    <citation type="submission" date="2023-06" db="EMBL/GenBank/DDBJ databases">
        <title>Egi l300058.</title>
        <authorList>
            <person name="Gao L."/>
            <person name="Fang B.-Z."/>
            <person name="Li W.-J."/>
        </authorList>
    </citation>
    <scope>NUCLEOTIDE SEQUENCE</scope>
    <source>
        <strain evidence="1">EGI L300058</strain>
    </source>
</reference>
<organism evidence="1 2">
    <name type="scientific">Demequina muriae</name>
    <dbReference type="NCBI Taxonomy" id="3051664"/>
    <lineage>
        <taxon>Bacteria</taxon>
        <taxon>Bacillati</taxon>
        <taxon>Actinomycetota</taxon>
        <taxon>Actinomycetes</taxon>
        <taxon>Micrococcales</taxon>
        <taxon>Demequinaceae</taxon>
        <taxon>Demequina</taxon>
    </lineage>
</organism>
<name>A0ABT8GHW7_9MICO</name>
<keyword evidence="2" id="KW-1185">Reference proteome</keyword>